<evidence type="ECO:0000256" key="5">
    <source>
        <dbReference type="ARBA" id="ARBA00023242"/>
    </source>
</evidence>
<accession>A0A0K9NSH7</accession>
<dbReference type="SUPFAM" id="SSF54171">
    <property type="entry name" value="DNA-binding domain"/>
    <property type="match status" value="1"/>
</dbReference>
<comment type="subcellular location">
    <subcellularLocation>
        <location evidence="1">Nucleus</location>
    </subcellularLocation>
</comment>
<dbReference type="InterPro" id="IPR001471">
    <property type="entry name" value="AP2/ERF_dom"/>
</dbReference>
<protein>
    <recommendedName>
        <fullName evidence="7">AP2/ERF domain-containing protein</fullName>
    </recommendedName>
</protein>
<keyword evidence="3" id="KW-0238">DNA-binding</keyword>
<evidence type="ECO:0000256" key="6">
    <source>
        <dbReference type="SAM" id="MobiDB-lite"/>
    </source>
</evidence>
<comment type="caution">
    <text evidence="8">The sequence shown here is derived from an EMBL/GenBank/DDBJ whole genome shotgun (WGS) entry which is preliminary data.</text>
</comment>
<dbReference type="EMBL" id="LFYR01001823">
    <property type="protein sequence ID" value="KMZ59027.1"/>
    <property type="molecule type" value="Genomic_DNA"/>
</dbReference>
<evidence type="ECO:0000256" key="3">
    <source>
        <dbReference type="ARBA" id="ARBA00023125"/>
    </source>
</evidence>
<dbReference type="OrthoDB" id="10038011at2759"/>
<keyword evidence="4" id="KW-0804">Transcription</keyword>
<dbReference type="GO" id="GO:0005634">
    <property type="term" value="C:nucleus"/>
    <property type="evidence" value="ECO:0000318"/>
    <property type="project" value="GO_Central"/>
</dbReference>
<reference evidence="9" key="1">
    <citation type="journal article" date="2016" name="Nature">
        <title>The genome of the seagrass Zostera marina reveals angiosperm adaptation to the sea.</title>
        <authorList>
            <person name="Olsen J.L."/>
            <person name="Rouze P."/>
            <person name="Verhelst B."/>
            <person name="Lin Y.-C."/>
            <person name="Bayer T."/>
            <person name="Collen J."/>
            <person name="Dattolo E."/>
            <person name="De Paoli E."/>
            <person name="Dittami S."/>
            <person name="Maumus F."/>
            <person name="Michel G."/>
            <person name="Kersting A."/>
            <person name="Lauritano C."/>
            <person name="Lohaus R."/>
            <person name="Toepel M."/>
            <person name="Tonon T."/>
            <person name="Vanneste K."/>
            <person name="Amirebrahimi M."/>
            <person name="Brakel J."/>
            <person name="Bostroem C."/>
            <person name="Chovatia M."/>
            <person name="Grimwood J."/>
            <person name="Jenkins J.W."/>
            <person name="Jueterbock A."/>
            <person name="Mraz A."/>
            <person name="Stam W.T."/>
            <person name="Tice H."/>
            <person name="Bornberg-Bauer E."/>
            <person name="Green P.J."/>
            <person name="Pearson G.A."/>
            <person name="Procaccini G."/>
            <person name="Duarte C.M."/>
            <person name="Schmutz J."/>
            <person name="Reusch T.B.H."/>
            <person name="Van de Peer Y."/>
        </authorList>
    </citation>
    <scope>NUCLEOTIDE SEQUENCE [LARGE SCALE GENOMIC DNA]</scope>
    <source>
        <strain evidence="9">cv. Finnish</strain>
    </source>
</reference>
<feature type="compositionally biased region" description="Polar residues" evidence="6">
    <location>
        <begin position="163"/>
        <end position="172"/>
    </location>
</feature>
<dbReference type="Pfam" id="PF00847">
    <property type="entry name" value="AP2"/>
    <property type="match status" value="1"/>
</dbReference>
<evidence type="ECO:0000313" key="8">
    <source>
        <dbReference type="EMBL" id="KMZ59027.1"/>
    </source>
</evidence>
<evidence type="ECO:0000256" key="1">
    <source>
        <dbReference type="ARBA" id="ARBA00004123"/>
    </source>
</evidence>
<feature type="compositionally biased region" description="Low complexity" evidence="6">
    <location>
        <begin position="183"/>
        <end position="202"/>
    </location>
</feature>
<dbReference type="AlphaFoldDB" id="A0A0K9NSH7"/>
<keyword evidence="5" id="KW-0539">Nucleus</keyword>
<keyword evidence="9" id="KW-1185">Reference proteome</keyword>
<dbReference type="InterPro" id="IPR036955">
    <property type="entry name" value="AP2/ERF_dom_sf"/>
</dbReference>
<gene>
    <name evidence="8" type="ORF">ZOSMA_70G00410</name>
</gene>
<evidence type="ECO:0000256" key="2">
    <source>
        <dbReference type="ARBA" id="ARBA00023015"/>
    </source>
</evidence>
<dbReference type="InterPro" id="IPR016177">
    <property type="entry name" value="DNA-bd_dom_sf"/>
</dbReference>
<feature type="compositionally biased region" description="Basic and acidic residues" evidence="6">
    <location>
        <begin position="152"/>
        <end position="162"/>
    </location>
</feature>
<dbReference type="PANTHER" id="PTHR31194">
    <property type="entry name" value="SHN SHINE , DNA BINDING / TRANSCRIPTION FACTOR"/>
    <property type="match status" value="1"/>
</dbReference>
<dbReference type="PANTHER" id="PTHR31194:SF202">
    <property type="entry name" value="ETHYLENE-RESPONSIVE TRANSCRIPTION FACTOR ERF070"/>
    <property type="match status" value="1"/>
</dbReference>
<keyword evidence="2" id="KW-0805">Transcription regulation</keyword>
<dbReference type="GO" id="GO:0000976">
    <property type="term" value="F:transcription cis-regulatory region binding"/>
    <property type="evidence" value="ECO:0000318"/>
    <property type="project" value="GO_Central"/>
</dbReference>
<dbReference type="OMA" id="MLNDAWE"/>
<dbReference type="Proteomes" id="UP000036987">
    <property type="component" value="Unassembled WGS sequence"/>
</dbReference>
<evidence type="ECO:0000256" key="4">
    <source>
        <dbReference type="ARBA" id="ARBA00023163"/>
    </source>
</evidence>
<sequence length="280" mass="31072">MQVSPHLPPFRVARIFCDDPDATDSSSDEEYSGKVRISGRASVSRKKMMVKIRIPCNTLVCPSNTSSIESSVPTKKKRFPKTTISRIMTKKSSNARGVRRRSWGKWAAEIRDPIRGIRKWLGTYDTEDEAAIAYQQAFLKLEAEKKALSCESGDRKQQRQHEQQFSISSPSSVLEKEAEKQLPSSPSSSPSPSLSPSASVSPTFPEGGAFPIDIDFGPAWDSQLGRMLNDAWESMEDYPVCGGLKEEDGSNNKNQPLDDLLLKSSSSMDFDLDPIALMNF</sequence>
<dbReference type="GO" id="GO:0003700">
    <property type="term" value="F:DNA-binding transcription factor activity"/>
    <property type="evidence" value="ECO:0000318"/>
    <property type="project" value="GO_Central"/>
</dbReference>
<organism evidence="8 9">
    <name type="scientific">Zostera marina</name>
    <name type="common">Eelgrass</name>
    <dbReference type="NCBI Taxonomy" id="29655"/>
    <lineage>
        <taxon>Eukaryota</taxon>
        <taxon>Viridiplantae</taxon>
        <taxon>Streptophyta</taxon>
        <taxon>Embryophyta</taxon>
        <taxon>Tracheophyta</taxon>
        <taxon>Spermatophyta</taxon>
        <taxon>Magnoliopsida</taxon>
        <taxon>Liliopsida</taxon>
        <taxon>Zosteraceae</taxon>
        <taxon>Zostera</taxon>
    </lineage>
</organism>
<feature type="domain" description="AP2/ERF" evidence="7">
    <location>
        <begin position="94"/>
        <end position="151"/>
    </location>
</feature>
<evidence type="ECO:0000259" key="7">
    <source>
        <dbReference type="PROSITE" id="PS51032"/>
    </source>
</evidence>
<feature type="region of interest" description="Disordered" evidence="6">
    <location>
        <begin position="152"/>
        <end position="204"/>
    </location>
</feature>
<dbReference type="CDD" id="cd00018">
    <property type="entry name" value="AP2"/>
    <property type="match status" value="1"/>
</dbReference>
<dbReference type="PROSITE" id="PS51032">
    <property type="entry name" value="AP2_ERF"/>
    <property type="match status" value="1"/>
</dbReference>
<evidence type="ECO:0000313" key="9">
    <source>
        <dbReference type="Proteomes" id="UP000036987"/>
    </source>
</evidence>
<dbReference type="PRINTS" id="PR00367">
    <property type="entry name" value="ETHRSPELEMNT"/>
</dbReference>
<name>A0A0K9NSH7_ZOSMR</name>
<dbReference type="SMART" id="SM00380">
    <property type="entry name" value="AP2"/>
    <property type="match status" value="1"/>
</dbReference>
<proteinExistence type="predicted"/>
<dbReference type="InterPro" id="IPR050913">
    <property type="entry name" value="AP2/ERF_ERF"/>
</dbReference>
<dbReference type="Gene3D" id="3.30.730.10">
    <property type="entry name" value="AP2/ERF domain"/>
    <property type="match status" value="1"/>
</dbReference>